<dbReference type="PANTHER" id="PTHR11062">
    <property type="entry name" value="EXOSTOSIN HEPARAN SULFATE GLYCOSYLTRANSFERASE -RELATED"/>
    <property type="match status" value="1"/>
</dbReference>
<dbReference type="Proteomes" id="UP001443914">
    <property type="component" value="Unassembled WGS sequence"/>
</dbReference>
<evidence type="ECO:0000313" key="9">
    <source>
        <dbReference type="Proteomes" id="UP001443914"/>
    </source>
</evidence>
<organism evidence="8 9">
    <name type="scientific">Saponaria officinalis</name>
    <name type="common">Common soapwort</name>
    <name type="synonym">Lychnis saponaria</name>
    <dbReference type="NCBI Taxonomy" id="3572"/>
    <lineage>
        <taxon>Eukaryota</taxon>
        <taxon>Viridiplantae</taxon>
        <taxon>Streptophyta</taxon>
        <taxon>Embryophyta</taxon>
        <taxon>Tracheophyta</taxon>
        <taxon>Spermatophyta</taxon>
        <taxon>Magnoliopsida</taxon>
        <taxon>eudicotyledons</taxon>
        <taxon>Gunneridae</taxon>
        <taxon>Pentapetalae</taxon>
        <taxon>Caryophyllales</taxon>
        <taxon>Caryophyllaceae</taxon>
        <taxon>Caryophylleae</taxon>
        <taxon>Saponaria</taxon>
    </lineage>
</organism>
<dbReference type="InterPro" id="IPR040911">
    <property type="entry name" value="Exostosin_GT47"/>
</dbReference>
<dbReference type="EMBL" id="JBDFQZ010000006">
    <property type="protein sequence ID" value="KAK9716423.1"/>
    <property type="molecule type" value="Genomic_DNA"/>
</dbReference>
<dbReference type="Pfam" id="PF03016">
    <property type="entry name" value="Exostosin_GT47"/>
    <property type="match status" value="1"/>
</dbReference>
<feature type="domain" description="Exostosin GT47" evidence="7">
    <location>
        <begin position="40"/>
        <end position="397"/>
    </location>
</feature>
<keyword evidence="5" id="KW-0333">Golgi apparatus</keyword>
<comment type="caution">
    <text evidence="8">The sequence shown here is derived from an EMBL/GenBank/DDBJ whole genome shotgun (WGS) entry which is preliminary data.</text>
</comment>
<evidence type="ECO:0000256" key="4">
    <source>
        <dbReference type="ARBA" id="ARBA00022968"/>
    </source>
</evidence>
<protein>
    <recommendedName>
        <fullName evidence="7">Exostosin GT47 domain-containing protein</fullName>
    </recommendedName>
</protein>
<comment type="subcellular location">
    <subcellularLocation>
        <location evidence="1">Golgi apparatus membrane</location>
        <topology evidence="1">Single-pass type II membrane protein</topology>
    </subcellularLocation>
</comment>
<gene>
    <name evidence="8" type="ORF">RND81_06G232000</name>
</gene>
<evidence type="ECO:0000256" key="5">
    <source>
        <dbReference type="ARBA" id="ARBA00023034"/>
    </source>
</evidence>
<keyword evidence="3" id="KW-0808">Transferase</keyword>
<evidence type="ECO:0000256" key="3">
    <source>
        <dbReference type="ARBA" id="ARBA00022676"/>
    </source>
</evidence>
<evidence type="ECO:0000259" key="7">
    <source>
        <dbReference type="Pfam" id="PF03016"/>
    </source>
</evidence>
<feature type="signal peptide" evidence="6">
    <location>
        <begin position="1"/>
        <end position="28"/>
    </location>
</feature>
<dbReference type="AlphaFoldDB" id="A0AAW1KE25"/>
<dbReference type="GO" id="GO:0016757">
    <property type="term" value="F:glycosyltransferase activity"/>
    <property type="evidence" value="ECO:0007669"/>
    <property type="project" value="UniProtKB-KW"/>
</dbReference>
<sequence length="475" mass="54330">MAHRNNHRITTTILRILTTFSLLHQISAVDDPPDSDCTDRWIHIRKLPTKFNTDILTNCSSFFPLYDDFCPYLSNHGLGQKTHTRTHSWYRTDTHMLELIFHRRILEYPCLTADPSLASAVFVPYYASLDALRYLYGPEYNSSQLHGMELYEYLRTHDPEIWDRFYGHDHFLIMARTAWDFTQPVSPATREQSLAKGAAAGSWGDEEGRSWGTSFLVTPEFYNVTALTLESRAWAWQEQAVPHPTSFHPPSLALLESWVLRVRRSRRSVLMLFAGGGGASVSGNPNIRRSIREECGRNNSNVESSGRFQKVCEIVDCSNGVCEHDPIRYMKPMLQASFCLQPPGETPARRSTFDGIIAGCIPVFFEDQSAKMQYKWHLPPAEFDEFSVTIPKEDVVFKGVKVVDVLMGIPRSKVRRMREKVMDMIPKVMYRKHGSSLGLRTKKDAFDIAVEGTLLRIKDRLKQISDADDNLNDVK</sequence>
<evidence type="ECO:0000256" key="2">
    <source>
        <dbReference type="ARBA" id="ARBA00010271"/>
    </source>
</evidence>
<keyword evidence="6" id="KW-0732">Signal</keyword>
<accession>A0AAW1KE25</accession>
<keyword evidence="4" id="KW-0735">Signal-anchor</keyword>
<proteinExistence type="inferred from homology"/>
<dbReference type="PANTHER" id="PTHR11062:SF58">
    <property type="entry name" value="XYLOGLUCAN GALACTOSYLTRANSFERASE GT19-RELATED"/>
    <property type="match status" value="1"/>
</dbReference>
<keyword evidence="3" id="KW-0328">Glycosyltransferase</keyword>
<comment type="similarity">
    <text evidence="2">Belongs to the glycosyltransferase 47 family.</text>
</comment>
<evidence type="ECO:0000256" key="6">
    <source>
        <dbReference type="SAM" id="SignalP"/>
    </source>
</evidence>
<evidence type="ECO:0000313" key="8">
    <source>
        <dbReference type="EMBL" id="KAK9716423.1"/>
    </source>
</evidence>
<reference evidence="8" key="1">
    <citation type="submission" date="2024-03" db="EMBL/GenBank/DDBJ databases">
        <title>WGS assembly of Saponaria officinalis var. Norfolk2.</title>
        <authorList>
            <person name="Jenkins J."/>
            <person name="Shu S."/>
            <person name="Grimwood J."/>
            <person name="Barry K."/>
            <person name="Goodstein D."/>
            <person name="Schmutz J."/>
            <person name="Leebens-Mack J."/>
            <person name="Osbourn A."/>
        </authorList>
    </citation>
    <scope>NUCLEOTIDE SEQUENCE [LARGE SCALE GENOMIC DNA]</scope>
    <source>
        <strain evidence="8">JIC</strain>
    </source>
</reference>
<keyword evidence="9" id="KW-1185">Reference proteome</keyword>
<evidence type="ECO:0000256" key="1">
    <source>
        <dbReference type="ARBA" id="ARBA00004323"/>
    </source>
</evidence>
<name>A0AAW1KE25_SAPOF</name>
<keyword evidence="4" id="KW-0812">Transmembrane</keyword>
<feature type="chain" id="PRO_5043901036" description="Exostosin GT47 domain-containing protein" evidence="6">
    <location>
        <begin position="29"/>
        <end position="475"/>
    </location>
</feature>
<dbReference type="GO" id="GO:0000139">
    <property type="term" value="C:Golgi membrane"/>
    <property type="evidence" value="ECO:0007669"/>
    <property type="project" value="UniProtKB-SubCell"/>
</dbReference>
<dbReference type="InterPro" id="IPR004263">
    <property type="entry name" value="Exostosin"/>
</dbReference>